<proteinExistence type="predicted"/>
<dbReference type="EMBL" id="MU853837">
    <property type="protein sequence ID" value="KAK3938095.1"/>
    <property type="molecule type" value="Genomic_DNA"/>
</dbReference>
<evidence type="ECO:0000256" key="1">
    <source>
        <dbReference type="SAM" id="SignalP"/>
    </source>
</evidence>
<sequence>MKAGLFAVIAWALCLANQFVTANVDAAGWEAAYLWYAYLMDKDIGAGKIAPGLSTTDLDTFLNYIAQQSANPKKRQGPVWKGKTGLTGPWTGANAMTVDQIATAISNQNYNVKTDRTKLLPSAPALPAGHNQNFGDIFLQVNDYVQDFRKDARTDADKVTRLTAAAQGDLDFRTSRAASGAMQVTQLSDIAKANGITLTVVTDAAKPGNIDTEKTIATIPTPMRTAKAEQIIKDFANGAVPQAGSGTTVPSKSRAGYTHNKVKVDLGKIVSDLNTPCVTK</sequence>
<gene>
    <name evidence="2" type="ORF">QBC46DRAFT_390937</name>
</gene>
<comment type="caution">
    <text evidence="2">The sequence shown here is derived from an EMBL/GenBank/DDBJ whole genome shotgun (WGS) entry which is preliminary data.</text>
</comment>
<keyword evidence="3" id="KW-1185">Reference proteome</keyword>
<accession>A0AAN6N2Q6</accession>
<evidence type="ECO:0000313" key="2">
    <source>
        <dbReference type="EMBL" id="KAK3938095.1"/>
    </source>
</evidence>
<keyword evidence="1" id="KW-0732">Signal</keyword>
<dbReference type="Proteomes" id="UP001303473">
    <property type="component" value="Unassembled WGS sequence"/>
</dbReference>
<protein>
    <submittedName>
        <fullName evidence="2">Uncharacterized protein</fullName>
    </submittedName>
</protein>
<name>A0AAN6N2Q6_9PEZI</name>
<reference evidence="3" key="1">
    <citation type="journal article" date="2023" name="Mol. Phylogenet. Evol.">
        <title>Genome-scale phylogeny and comparative genomics of the fungal order Sordariales.</title>
        <authorList>
            <person name="Hensen N."/>
            <person name="Bonometti L."/>
            <person name="Westerberg I."/>
            <person name="Brannstrom I.O."/>
            <person name="Guillou S."/>
            <person name="Cros-Aarteil S."/>
            <person name="Calhoun S."/>
            <person name="Haridas S."/>
            <person name="Kuo A."/>
            <person name="Mondo S."/>
            <person name="Pangilinan J."/>
            <person name="Riley R."/>
            <person name="LaButti K."/>
            <person name="Andreopoulos B."/>
            <person name="Lipzen A."/>
            <person name="Chen C."/>
            <person name="Yan M."/>
            <person name="Daum C."/>
            <person name="Ng V."/>
            <person name="Clum A."/>
            <person name="Steindorff A."/>
            <person name="Ohm R.A."/>
            <person name="Martin F."/>
            <person name="Silar P."/>
            <person name="Natvig D.O."/>
            <person name="Lalanne C."/>
            <person name="Gautier V."/>
            <person name="Ament-Velasquez S.L."/>
            <person name="Kruys A."/>
            <person name="Hutchinson M.I."/>
            <person name="Powell A.J."/>
            <person name="Barry K."/>
            <person name="Miller A.N."/>
            <person name="Grigoriev I.V."/>
            <person name="Debuchy R."/>
            <person name="Gladieux P."/>
            <person name="Hiltunen Thoren M."/>
            <person name="Johannesson H."/>
        </authorList>
    </citation>
    <scope>NUCLEOTIDE SEQUENCE [LARGE SCALE GENOMIC DNA]</scope>
    <source>
        <strain evidence="3">CBS 340.73</strain>
    </source>
</reference>
<dbReference type="AlphaFoldDB" id="A0AAN6N2Q6"/>
<feature type="signal peptide" evidence="1">
    <location>
        <begin position="1"/>
        <end position="22"/>
    </location>
</feature>
<feature type="chain" id="PRO_5042958201" evidence="1">
    <location>
        <begin position="23"/>
        <end position="280"/>
    </location>
</feature>
<organism evidence="2 3">
    <name type="scientific">Diplogelasinospora grovesii</name>
    <dbReference type="NCBI Taxonomy" id="303347"/>
    <lineage>
        <taxon>Eukaryota</taxon>
        <taxon>Fungi</taxon>
        <taxon>Dikarya</taxon>
        <taxon>Ascomycota</taxon>
        <taxon>Pezizomycotina</taxon>
        <taxon>Sordariomycetes</taxon>
        <taxon>Sordariomycetidae</taxon>
        <taxon>Sordariales</taxon>
        <taxon>Diplogelasinosporaceae</taxon>
        <taxon>Diplogelasinospora</taxon>
    </lineage>
</organism>
<evidence type="ECO:0000313" key="3">
    <source>
        <dbReference type="Proteomes" id="UP001303473"/>
    </source>
</evidence>